<keyword evidence="1" id="KW-0812">Transmembrane</keyword>
<feature type="transmembrane region" description="Helical" evidence="1">
    <location>
        <begin position="21"/>
        <end position="45"/>
    </location>
</feature>
<evidence type="ECO:0000256" key="1">
    <source>
        <dbReference type="SAM" id="Phobius"/>
    </source>
</evidence>
<feature type="transmembrane region" description="Helical" evidence="1">
    <location>
        <begin position="57"/>
        <end position="77"/>
    </location>
</feature>
<keyword evidence="1" id="KW-1133">Transmembrane helix</keyword>
<dbReference type="AlphaFoldDB" id="A0A5B7GWF5"/>
<gene>
    <name evidence="2" type="ORF">E2C01_058769</name>
</gene>
<sequence>MVLKGLSRQNRLGTPTKPITRSIYFSIPSVLDRAFIFILLAIWRFSEFSRPFFLNPFSIMTRFHIYSGYYLVILYSFRNSCGD</sequence>
<evidence type="ECO:0000313" key="2">
    <source>
        <dbReference type="EMBL" id="MPC64651.1"/>
    </source>
</evidence>
<keyword evidence="3" id="KW-1185">Reference proteome</keyword>
<protein>
    <submittedName>
        <fullName evidence="2">Uncharacterized protein</fullName>
    </submittedName>
</protein>
<accession>A0A5B7GWF5</accession>
<name>A0A5B7GWF5_PORTR</name>
<evidence type="ECO:0000313" key="3">
    <source>
        <dbReference type="Proteomes" id="UP000324222"/>
    </source>
</evidence>
<proteinExistence type="predicted"/>
<keyword evidence="1" id="KW-0472">Membrane</keyword>
<organism evidence="2 3">
    <name type="scientific">Portunus trituberculatus</name>
    <name type="common">Swimming crab</name>
    <name type="synonym">Neptunus trituberculatus</name>
    <dbReference type="NCBI Taxonomy" id="210409"/>
    <lineage>
        <taxon>Eukaryota</taxon>
        <taxon>Metazoa</taxon>
        <taxon>Ecdysozoa</taxon>
        <taxon>Arthropoda</taxon>
        <taxon>Crustacea</taxon>
        <taxon>Multicrustacea</taxon>
        <taxon>Malacostraca</taxon>
        <taxon>Eumalacostraca</taxon>
        <taxon>Eucarida</taxon>
        <taxon>Decapoda</taxon>
        <taxon>Pleocyemata</taxon>
        <taxon>Brachyura</taxon>
        <taxon>Eubrachyura</taxon>
        <taxon>Portunoidea</taxon>
        <taxon>Portunidae</taxon>
        <taxon>Portuninae</taxon>
        <taxon>Portunus</taxon>
    </lineage>
</organism>
<comment type="caution">
    <text evidence="2">The sequence shown here is derived from an EMBL/GenBank/DDBJ whole genome shotgun (WGS) entry which is preliminary data.</text>
</comment>
<reference evidence="2 3" key="1">
    <citation type="submission" date="2019-05" db="EMBL/GenBank/DDBJ databases">
        <title>Another draft genome of Portunus trituberculatus and its Hox gene families provides insights of decapod evolution.</title>
        <authorList>
            <person name="Jeong J.-H."/>
            <person name="Song I."/>
            <person name="Kim S."/>
            <person name="Choi T."/>
            <person name="Kim D."/>
            <person name="Ryu S."/>
            <person name="Kim W."/>
        </authorList>
    </citation>
    <scope>NUCLEOTIDE SEQUENCE [LARGE SCALE GENOMIC DNA]</scope>
    <source>
        <tissue evidence="2">Muscle</tissue>
    </source>
</reference>
<dbReference type="EMBL" id="VSRR010022364">
    <property type="protein sequence ID" value="MPC64651.1"/>
    <property type="molecule type" value="Genomic_DNA"/>
</dbReference>
<dbReference type="Proteomes" id="UP000324222">
    <property type="component" value="Unassembled WGS sequence"/>
</dbReference>